<feature type="modified residue" description="4-aspartylphosphate" evidence="5">
    <location>
        <position position="312"/>
    </location>
</feature>
<feature type="region of interest" description="Disordered" evidence="6">
    <location>
        <begin position="385"/>
        <end position="419"/>
    </location>
</feature>
<dbReference type="EMBL" id="JACHFQ010000009">
    <property type="protein sequence ID" value="MBB5227222.1"/>
    <property type="molecule type" value="Genomic_DNA"/>
</dbReference>
<dbReference type="SUPFAM" id="SSF52172">
    <property type="entry name" value="CheY-like"/>
    <property type="match status" value="2"/>
</dbReference>
<feature type="modified residue" description="4-aspartylphosphate" evidence="5">
    <location>
        <position position="482"/>
    </location>
</feature>
<dbReference type="CDD" id="cd00082">
    <property type="entry name" value="HisKA"/>
    <property type="match status" value="1"/>
</dbReference>
<dbReference type="SUPFAM" id="SSF47384">
    <property type="entry name" value="Homodimeric domain of signal transducing histidine kinase"/>
    <property type="match status" value="1"/>
</dbReference>
<dbReference type="InterPro" id="IPR011006">
    <property type="entry name" value="CheY-like_superfamily"/>
</dbReference>
<comment type="caution">
    <text evidence="9">The sequence shown here is derived from an EMBL/GenBank/DDBJ whole genome shotgun (WGS) entry which is preliminary data.</text>
</comment>
<evidence type="ECO:0000256" key="1">
    <source>
        <dbReference type="ARBA" id="ARBA00000085"/>
    </source>
</evidence>
<dbReference type="RefSeq" id="WP_184661250.1">
    <property type="nucleotide sequence ID" value="NZ_CP031518.1"/>
</dbReference>
<evidence type="ECO:0000256" key="4">
    <source>
        <dbReference type="ARBA" id="ARBA00023012"/>
    </source>
</evidence>
<feature type="domain" description="Response regulatory" evidence="8">
    <location>
        <begin position="432"/>
        <end position="547"/>
    </location>
</feature>
<proteinExistence type="predicted"/>
<evidence type="ECO:0000256" key="5">
    <source>
        <dbReference type="PROSITE-ProRule" id="PRU00169"/>
    </source>
</evidence>
<dbReference type="AlphaFoldDB" id="A0A7W8LN76"/>
<dbReference type="InterPro" id="IPR003661">
    <property type="entry name" value="HisK_dim/P_dom"/>
</dbReference>
<protein>
    <recommendedName>
        <fullName evidence="2">histidine kinase</fullName>
        <ecNumber evidence="2">2.7.13.3</ecNumber>
    </recommendedName>
</protein>
<evidence type="ECO:0000256" key="2">
    <source>
        <dbReference type="ARBA" id="ARBA00012438"/>
    </source>
</evidence>
<dbReference type="InterPro" id="IPR036097">
    <property type="entry name" value="HisK_dim/P_sf"/>
</dbReference>
<dbReference type="PRINTS" id="PR00344">
    <property type="entry name" value="BCTRLSENSOR"/>
</dbReference>
<dbReference type="CDD" id="cd17546">
    <property type="entry name" value="REC_hyHK_CKI1_RcsC-like"/>
    <property type="match status" value="1"/>
</dbReference>
<dbReference type="PROSITE" id="PS50109">
    <property type="entry name" value="HIS_KIN"/>
    <property type="match status" value="1"/>
</dbReference>
<dbReference type="SMART" id="SM00388">
    <property type="entry name" value="HisKA"/>
    <property type="match status" value="1"/>
</dbReference>
<dbReference type="InterPro" id="IPR036890">
    <property type="entry name" value="HATPase_C_sf"/>
</dbReference>
<sequence>MQENNKAGQSSDIDNTTRFFANALHEIRTPIQTIIGAAELMRNTALDKEQNEYVRQILFSAEGLLDLANNILDLAKMNQVGFKIENIPFDISYVAEHLIDSESVKAFNRGVELVLDISPNVPALVTGDSMRVRQIMLNLISNAVKFTKEGYVHVELDYNDSDGICFTVTDSGIGISEEKQKKIFTEYFQADLSTYRLFGGTGLGLSISRNLVNLMNGKIGVKSNPTGGSVFWFKIPLSVALAKPAKIRFSQSTENFRILIVDDNEIAAESLLKKLLYLGFKKTKVCTDASKALDILSEAEKEGDPFSIAFIDMIMKGGLDGWHLAFDLQQIGNLSTSLYLLVPEGQMHEDAKMKFLNLYKGYLYKPIKKDGLISLLSEELYESENSGKSGNKLESKPIEELVPITPEEEKSLSAGKSASSKAENKKIAEGLKILVAEDHPMNRKLLATFLERFGAEVYLAENGEDALDIIRNTPEISMIFMDIYMPEMNGIEATKELRAMHYNEIIIACTANNDSNDFAEYKRSGINDILVKPFKSDTLKAMIEKWKAVMQTVSFAQINLLNIGNDLFIEYAEEA</sequence>
<keyword evidence="3 5" id="KW-0597">Phosphoprotein</keyword>
<dbReference type="InterPro" id="IPR005467">
    <property type="entry name" value="His_kinase_dom"/>
</dbReference>
<feature type="domain" description="Histidine kinase" evidence="7">
    <location>
        <begin position="22"/>
        <end position="239"/>
    </location>
</feature>
<dbReference type="GO" id="GO:0000155">
    <property type="term" value="F:phosphorelay sensor kinase activity"/>
    <property type="evidence" value="ECO:0007669"/>
    <property type="project" value="InterPro"/>
</dbReference>
<evidence type="ECO:0000313" key="9">
    <source>
        <dbReference type="EMBL" id="MBB5227222.1"/>
    </source>
</evidence>
<dbReference type="InterPro" id="IPR003594">
    <property type="entry name" value="HATPase_dom"/>
</dbReference>
<evidence type="ECO:0000313" key="10">
    <source>
        <dbReference type="Proteomes" id="UP000518887"/>
    </source>
</evidence>
<dbReference type="PANTHER" id="PTHR45339:SF1">
    <property type="entry name" value="HYBRID SIGNAL TRANSDUCTION HISTIDINE KINASE J"/>
    <property type="match status" value="1"/>
</dbReference>
<keyword evidence="4" id="KW-0902">Two-component regulatory system</keyword>
<accession>A0A7W8LN76</accession>
<evidence type="ECO:0000259" key="7">
    <source>
        <dbReference type="PROSITE" id="PS50109"/>
    </source>
</evidence>
<dbReference type="FunFam" id="3.30.565.10:FF:000010">
    <property type="entry name" value="Sensor histidine kinase RcsC"/>
    <property type="match status" value="1"/>
</dbReference>
<organism evidence="9 10">
    <name type="scientific">Treponema ruminis</name>
    <dbReference type="NCBI Taxonomy" id="744515"/>
    <lineage>
        <taxon>Bacteria</taxon>
        <taxon>Pseudomonadati</taxon>
        <taxon>Spirochaetota</taxon>
        <taxon>Spirochaetia</taxon>
        <taxon>Spirochaetales</taxon>
        <taxon>Treponemataceae</taxon>
        <taxon>Treponema</taxon>
    </lineage>
</organism>
<dbReference type="SMART" id="SM00448">
    <property type="entry name" value="REC"/>
    <property type="match status" value="2"/>
</dbReference>
<gene>
    <name evidence="9" type="ORF">HNP76_002620</name>
</gene>
<evidence type="ECO:0000256" key="6">
    <source>
        <dbReference type="SAM" id="MobiDB-lite"/>
    </source>
</evidence>
<dbReference type="EC" id="2.7.13.3" evidence="2"/>
<dbReference type="SMART" id="SM00387">
    <property type="entry name" value="HATPase_c"/>
    <property type="match status" value="1"/>
</dbReference>
<name>A0A7W8LN76_9SPIR</name>
<dbReference type="Pfam" id="PF00072">
    <property type="entry name" value="Response_reg"/>
    <property type="match status" value="1"/>
</dbReference>
<dbReference type="PROSITE" id="PS50110">
    <property type="entry name" value="RESPONSE_REGULATORY"/>
    <property type="match status" value="2"/>
</dbReference>
<dbReference type="CDD" id="cd16922">
    <property type="entry name" value="HATPase_EvgS-ArcB-TorS-like"/>
    <property type="match status" value="1"/>
</dbReference>
<dbReference type="PANTHER" id="PTHR45339">
    <property type="entry name" value="HYBRID SIGNAL TRANSDUCTION HISTIDINE KINASE J"/>
    <property type="match status" value="1"/>
</dbReference>
<dbReference type="InterPro" id="IPR001789">
    <property type="entry name" value="Sig_transdc_resp-reg_receiver"/>
</dbReference>
<evidence type="ECO:0000259" key="8">
    <source>
        <dbReference type="PROSITE" id="PS50110"/>
    </source>
</evidence>
<evidence type="ECO:0000256" key="3">
    <source>
        <dbReference type="ARBA" id="ARBA00022553"/>
    </source>
</evidence>
<dbReference type="Pfam" id="PF00512">
    <property type="entry name" value="HisKA"/>
    <property type="match status" value="1"/>
</dbReference>
<comment type="catalytic activity">
    <reaction evidence="1">
        <text>ATP + protein L-histidine = ADP + protein N-phospho-L-histidine.</text>
        <dbReference type="EC" id="2.7.13.3"/>
    </reaction>
</comment>
<dbReference type="Gene3D" id="3.30.565.10">
    <property type="entry name" value="Histidine kinase-like ATPase, C-terminal domain"/>
    <property type="match status" value="1"/>
</dbReference>
<reference evidence="9 10" key="1">
    <citation type="submission" date="2020-08" db="EMBL/GenBank/DDBJ databases">
        <title>Genomic Encyclopedia of Type Strains, Phase IV (KMG-IV): sequencing the most valuable type-strain genomes for metagenomic binning, comparative biology and taxonomic classification.</title>
        <authorList>
            <person name="Goeker M."/>
        </authorList>
    </citation>
    <scope>NUCLEOTIDE SEQUENCE [LARGE SCALE GENOMIC DNA]</scope>
    <source>
        <strain evidence="9 10">DSM 103462</strain>
    </source>
</reference>
<keyword evidence="10" id="KW-1185">Reference proteome</keyword>
<dbReference type="Gene3D" id="1.10.287.130">
    <property type="match status" value="1"/>
</dbReference>
<dbReference type="SUPFAM" id="SSF55874">
    <property type="entry name" value="ATPase domain of HSP90 chaperone/DNA topoisomerase II/histidine kinase"/>
    <property type="match status" value="1"/>
</dbReference>
<dbReference type="Pfam" id="PF02518">
    <property type="entry name" value="HATPase_c"/>
    <property type="match status" value="1"/>
</dbReference>
<dbReference type="InterPro" id="IPR004358">
    <property type="entry name" value="Sig_transdc_His_kin-like_C"/>
</dbReference>
<feature type="domain" description="Response regulatory" evidence="8">
    <location>
        <begin position="257"/>
        <end position="380"/>
    </location>
</feature>
<dbReference type="Gene3D" id="3.40.50.2300">
    <property type="match status" value="2"/>
</dbReference>
<dbReference type="Proteomes" id="UP000518887">
    <property type="component" value="Unassembled WGS sequence"/>
</dbReference>